<protein>
    <recommendedName>
        <fullName evidence="3">DUF4192 domain-containing protein</fullName>
    </recommendedName>
</protein>
<reference evidence="1" key="1">
    <citation type="journal article" date="2014" name="Int. J. Syst. Evol. Microbiol.">
        <title>Complete genome sequence of Corynebacterium casei LMG S-19264T (=DSM 44701T), isolated from a smear-ripened cheese.</title>
        <authorList>
            <consortium name="US DOE Joint Genome Institute (JGI-PGF)"/>
            <person name="Walter F."/>
            <person name="Albersmeier A."/>
            <person name="Kalinowski J."/>
            <person name="Ruckert C."/>
        </authorList>
    </citation>
    <scope>NUCLEOTIDE SEQUENCE</scope>
    <source>
        <strain evidence="1">CGMCC 4.5737</strain>
    </source>
</reference>
<dbReference type="EMBL" id="BMMK01000031">
    <property type="protein sequence ID" value="GGM73669.1"/>
    <property type="molecule type" value="Genomic_DNA"/>
</dbReference>
<dbReference type="RefSeq" id="WP_189060918.1">
    <property type="nucleotide sequence ID" value="NZ_BMMK01000031.1"/>
</dbReference>
<sequence length="342" mass="35961">MSRLNLSGPGDLIAAVPFLLGFYPSDSLVLVTQDADSARLGLVVRADLVPPGAVPELAATLCCPLVSQKVIATFLIIVGGMDHSSASPPHRELVEGMSRALRQDGIDVVHALWTPSATAGAQWRCYDDPDCSGVVADQSSSPVAAAAAAAGAVTFASREEMAALLTPAVDETVLARRADRLRAEAVASLCSAHRLVAHRAQRGFADLQRALRAAHEGHLPVSDDEVVALALALSDHHVRDACLSFCMGEDAPAADRLWLALTRGTPPPFRAEPAVLLAFAAVIRGDGAMADIALCCADAAEPGHRVARLLSWAIQLGLPPKRMRNLAVDAADDARQCLLFDE</sequence>
<dbReference type="Pfam" id="PF13830">
    <property type="entry name" value="DUF4192"/>
    <property type="match status" value="1"/>
</dbReference>
<dbReference type="Proteomes" id="UP000637578">
    <property type="component" value="Unassembled WGS sequence"/>
</dbReference>
<dbReference type="InterPro" id="IPR025447">
    <property type="entry name" value="DUF4192"/>
</dbReference>
<organism evidence="1 2">
    <name type="scientific">Longimycelium tulufanense</name>
    <dbReference type="NCBI Taxonomy" id="907463"/>
    <lineage>
        <taxon>Bacteria</taxon>
        <taxon>Bacillati</taxon>
        <taxon>Actinomycetota</taxon>
        <taxon>Actinomycetes</taxon>
        <taxon>Pseudonocardiales</taxon>
        <taxon>Pseudonocardiaceae</taxon>
        <taxon>Longimycelium</taxon>
    </lineage>
</organism>
<gene>
    <name evidence="1" type="ORF">GCM10012275_50510</name>
</gene>
<reference evidence="1" key="2">
    <citation type="submission" date="2020-09" db="EMBL/GenBank/DDBJ databases">
        <authorList>
            <person name="Sun Q."/>
            <person name="Zhou Y."/>
        </authorList>
    </citation>
    <scope>NUCLEOTIDE SEQUENCE</scope>
    <source>
        <strain evidence="1">CGMCC 4.5737</strain>
    </source>
</reference>
<comment type="caution">
    <text evidence="1">The sequence shown here is derived from an EMBL/GenBank/DDBJ whole genome shotgun (WGS) entry which is preliminary data.</text>
</comment>
<evidence type="ECO:0000313" key="2">
    <source>
        <dbReference type="Proteomes" id="UP000637578"/>
    </source>
</evidence>
<proteinExistence type="predicted"/>
<name>A0A8J3FY71_9PSEU</name>
<evidence type="ECO:0008006" key="3">
    <source>
        <dbReference type="Google" id="ProtNLM"/>
    </source>
</evidence>
<accession>A0A8J3FY71</accession>
<evidence type="ECO:0000313" key="1">
    <source>
        <dbReference type="EMBL" id="GGM73669.1"/>
    </source>
</evidence>
<keyword evidence="2" id="KW-1185">Reference proteome</keyword>
<dbReference type="AlphaFoldDB" id="A0A8J3FY71"/>